<evidence type="ECO:0000256" key="6">
    <source>
        <dbReference type="ARBA" id="ARBA00022741"/>
    </source>
</evidence>
<evidence type="ECO:0000313" key="10">
    <source>
        <dbReference type="Proteomes" id="UP000053766"/>
    </source>
</evidence>
<dbReference type="OrthoDB" id="276388at2759"/>
<dbReference type="GO" id="GO:0009398">
    <property type="term" value="P:FMN biosynthetic process"/>
    <property type="evidence" value="ECO:0007669"/>
    <property type="project" value="UniProtKB-UniPathway"/>
</dbReference>
<gene>
    <name evidence="9" type="ORF">DICVIV_06710</name>
</gene>
<accession>A0A0D8XTX5</accession>
<dbReference type="Gene3D" id="2.40.30.30">
    <property type="entry name" value="Riboflavin kinase-like"/>
    <property type="match status" value="1"/>
</dbReference>
<name>A0A0D8XTX5_DICVI</name>
<sequence length="51" mass="5863">MMDVLLVGFIRPMKAYPNLDALKSAINSDILKAEREMEGMNVTTLIERYFL</sequence>
<dbReference type="Pfam" id="PF01687">
    <property type="entry name" value="Flavokinase"/>
    <property type="match status" value="1"/>
</dbReference>
<keyword evidence="4" id="KW-0288">FMN</keyword>
<dbReference type="InterPro" id="IPR015865">
    <property type="entry name" value="Riboflavin_kinase_bac/euk"/>
</dbReference>
<dbReference type="Proteomes" id="UP000053766">
    <property type="component" value="Unassembled WGS sequence"/>
</dbReference>
<evidence type="ECO:0000256" key="4">
    <source>
        <dbReference type="ARBA" id="ARBA00022643"/>
    </source>
</evidence>
<keyword evidence="3" id="KW-0285">Flavoprotein</keyword>
<dbReference type="AlphaFoldDB" id="A0A0D8XTX5"/>
<reference evidence="9 10" key="1">
    <citation type="submission" date="2013-11" db="EMBL/GenBank/DDBJ databases">
        <title>Draft genome of the bovine lungworm Dictyocaulus viviparus.</title>
        <authorList>
            <person name="Mitreva M."/>
        </authorList>
    </citation>
    <scope>NUCLEOTIDE SEQUENCE [LARGE SCALE GENOMIC DNA]</scope>
    <source>
        <strain evidence="9 10">HannoverDv2000</strain>
    </source>
</reference>
<keyword evidence="7" id="KW-0067">ATP-binding</keyword>
<evidence type="ECO:0000256" key="5">
    <source>
        <dbReference type="ARBA" id="ARBA00022679"/>
    </source>
</evidence>
<reference evidence="10" key="2">
    <citation type="journal article" date="2016" name="Sci. Rep.">
        <title>Dictyocaulus viviparus genome, variome and transcriptome elucidate lungworm biology and support future intervention.</title>
        <authorList>
            <person name="McNulty S.N."/>
            <person name="Strube C."/>
            <person name="Rosa B.A."/>
            <person name="Martin J.C."/>
            <person name="Tyagi R."/>
            <person name="Choi Y.J."/>
            <person name="Wang Q."/>
            <person name="Hallsworth Pepin K."/>
            <person name="Zhang X."/>
            <person name="Ozersky P."/>
            <person name="Wilson R.K."/>
            <person name="Sternberg P.W."/>
            <person name="Gasser R.B."/>
            <person name="Mitreva M."/>
        </authorList>
    </citation>
    <scope>NUCLEOTIDE SEQUENCE [LARGE SCALE GENOMIC DNA]</scope>
    <source>
        <strain evidence="10">HannoverDv2000</strain>
    </source>
</reference>
<proteinExistence type="predicted"/>
<evidence type="ECO:0000313" key="9">
    <source>
        <dbReference type="EMBL" id="KJH47194.1"/>
    </source>
</evidence>
<dbReference type="GO" id="GO:0008531">
    <property type="term" value="F:riboflavin kinase activity"/>
    <property type="evidence" value="ECO:0007669"/>
    <property type="project" value="UniProtKB-EC"/>
</dbReference>
<keyword evidence="10" id="KW-1185">Reference proteome</keyword>
<feature type="domain" description="Riboflavin kinase" evidence="8">
    <location>
        <begin position="2"/>
        <end position="35"/>
    </location>
</feature>
<dbReference type="GO" id="GO:0005524">
    <property type="term" value="F:ATP binding"/>
    <property type="evidence" value="ECO:0007669"/>
    <property type="project" value="UniProtKB-KW"/>
</dbReference>
<keyword evidence="6" id="KW-0547">Nucleotide-binding</keyword>
<dbReference type="SUPFAM" id="SSF82114">
    <property type="entry name" value="Riboflavin kinase-like"/>
    <property type="match status" value="1"/>
</dbReference>
<evidence type="ECO:0000259" key="8">
    <source>
        <dbReference type="Pfam" id="PF01687"/>
    </source>
</evidence>
<comment type="pathway">
    <text evidence="1">Cofactor biosynthesis; FMN biosynthesis; FMN from riboflavin (ATP route): step 1/1.</text>
</comment>
<organism evidence="9 10">
    <name type="scientific">Dictyocaulus viviparus</name>
    <name type="common">Bovine lungworm</name>
    <dbReference type="NCBI Taxonomy" id="29172"/>
    <lineage>
        <taxon>Eukaryota</taxon>
        <taxon>Metazoa</taxon>
        <taxon>Ecdysozoa</taxon>
        <taxon>Nematoda</taxon>
        <taxon>Chromadorea</taxon>
        <taxon>Rhabditida</taxon>
        <taxon>Rhabditina</taxon>
        <taxon>Rhabditomorpha</taxon>
        <taxon>Strongyloidea</taxon>
        <taxon>Metastrongylidae</taxon>
        <taxon>Dictyocaulus</taxon>
    </lineage>
</organism>
<dbReference type="GO" id="GO:0009231">
    <property type="term" value="P:riboflavin biosynthetic process"/>
    <property type="evidence" value="ECO:0007669"/>
    <property type="project" value="InterPro"/>
</dbReference>
<evidence type="ECO:0000256" key="1">
    <source>
        <dbReference type="ARBA" id="ARBA00005201"/>
    </source>
</evidence>
<dbReference type="InterPro" id="IPR023465">
    <property type="entry name" value="Riboflavin_kinase_dom_sf"/>
</dbReference>
<evidence type="ECO:0000256" key="3">
    <source>
        <dbReference type="ARBA" id="ARBA00022630"/>
    </source>
</evidence>
<dbReference type="EMBL" id="KN716317">
    <property type="protein sequence ID" value="KJH47194.1"/>
    <property type="molecule type" value="Genomic_DNA"/>
</dbReference>
<dbReference type="EC" id="2.7.1.26" evidence="2"/>
<dbReference type="UniPathway" id="UPA00276">
    <property type="reaction ID" value="UER00406"/>
</dbReference>
<protein>
    <recommendedName>
        <fullName evidence="2">riboflavin kinase</fullName>
        <ecNumber evidence="2">2.7.1.26</ecNumber>
    </recommendedName>
</protein>
<keyword evidence="5" id="KW-0808">Transferase</keyword>
<evidence type="ECO:0000256" key="2">
    <source>
        <dbReference type="ARBA" id="ARBA00012105"/>
    </source>
</evidence>
<evidence type="ECO:0000256" key="7">
    <source>
        <dbReference type="ARBA" id="ARBA00022840"/>
    </source>
</evidence>